<gene>
    <name evidence="2" type="ORF">HJG63_011276</name>
</gene>
<sequence length="183" mass="19616">MLPSPLCAFPQTSGFQRTTREQQKEWKLGYPNSFLKASPLGPAGNPGAPGQPCPRLVGTCLLAPAIGPALAAAPSRRGGEPALARSSSGNRSRSNTPLVPSQPHGDLKTSLANLRKQLFPGSQTAEGKGAGLRKSKSERDPDEKRGYGRAGRLDKSVEEADPPRSEGEAQKPVRELWEERREL</sequence>
<dbReference type="Proteomes" id="UP000593571">
    <property type="component" value="Unassembled WGS sequence"/>
</dbReference>
<dbReference type="AlphaFoldDB" id="A0A7J8H0S3"/>
<keyword evidence="3" id="KW-1185">Reference proteome</keyword>
<feature type="compositionally biased region" description="Low complexity" evidence="1">
    <location>
        <begin position="37"/>
        <end position="54"/>
    </location>
</feature>
<feature type="compositionally biased region" description="Basic and acidic residues" evidence="1">
    <location>
        <begin position="135"/>
        <end position="183"/>
    </location>
</feature>
<feature type="region of interest" description="Disordered" evidence="1">
    <location>
        <begin position="1"/>
        <end position="57"/>
    </location>
</feature>
<evidence type="ECO:0000313" key="3">
    <source>
        <dbReference type="Proteomes" id="UP000593571"/>
    </source>
</evidence>
<evidence type="ECO:0000256" key="1">
    <source>
        <dbReference type="SAM" id="MobiDB-lite"/>
    </source>
</evidence>
<comment type="caution">
    <text evidence="2">The sequence shown here is derived from an EMBL/GenBank/DDBJ whole genome shotgun (WGS) entry which is preliminary data.</text>
</comment>
<feature type="compositionally biased region" description="Low complexity" evidence="1">
    <location>
        <begin position="85"/>
        <end position="95"/>
    </location>
</feature>
<reference evidence="2 3" key="1">
    <citation type="journal article" date="2020" name="Nature">
        <title>Six reference-quality genomes reveal evolution of bat adaptations.</title>
        <authorList>
            <person name="Jebb D."/>
            <person name="Huang Z."/>
            <person name="Pippel M."/>
            <person name="Hughes G.M."/>
            <person name="Lavrichenko K."/>
            <person name="Devanna P."/>
            <person name="Winkler S."/>
            <person name="Jermiin L.S."/>
            <person name="Skirmuntt E.C."/>
            <person name="Katzourakis A."/>
            <person name="Burkitt-Gray L."/>
            <person name="Ray D.A."/>
            <person name="Sullivan K.A.M."/>
            <person name="Roscito J.G."/>
            <person name="Kirilenko B.M."/>
            <person name="Davalos L.M."/>
            <person name="Corthals A.P."/>
            <person name="Power M.L."/>
            <person name="Jones G."/>
            <person name="Ransome R.D."/>
            <person name="Dechmann D.K.N."/>
            <person name="Locatelli A.G."/>
            <person name="Puechmaille S.J."/>
            <person name="Fedrigo O."/>
            <person name="Jarvis E.D."/>
            <person name="Hiller M."/>
            <person name="Vernes S.C."/>
            <person name="Myers E.W."/>
            <person name="Teeling E.C."/>
        </authorList>
    </citation>
    <scope>NUCLEOTIDE SEQUENCE [LARGE SCALE GENOMIC DNA]</scope>
    <source>
        <strain evidence="2">MRouAeg1</strain>
        <tissue evidence="2">Muscle</tissue>
    </source>
</reference>
<name>A0A7J8H0S3_ROUAE</name>
<proteinExistence type="predicted"/>
<evidence type="ECO:0000313" key="2">
    <source>
        <dbReference type="EMBL" id="KAF6465903.1"/>
    </source>
</evidence>
<feature type="region of interest" description="Disordered" evidence="1">
    <location>
        <begin position="71"/>
        <end position="183"/>
    </location>
</feature>
<organism evidence="2 3">
    <name type="scientific">Rousettus aegyptiacus</name>
    <name type="common">Egyptian fruit bat</name>
    <name type="synonym">Pteropus aegyptiacus</name>
    <dbReference type="NCBI Taxonomy" id="9407"/>
    <lineage>
        <taxon>Eukaryota</taxon>
        <taxon>Metazoa</taxon>
        <taxon>Chordata</taxon>
        <taxon>Craniata</taxon>
        <taxon>Vertebrata</taxon>
        <taxon>Euteleostomi</taxon>
        <taxon>Mammalia</taxon>
        <taxon>Eutheria</taxon>
        <taxon>Laurasiatheria</taxon>
        <taxon>Chiroptera</taxon>
        <taxon>Yinpterochiroptera</taxon>
        <taxon>Pteropodoidea</taxon>
        <taxon>Pteropodidae</taxon>
        <taxon>Rousettinae</taxon>
        <taxon>Rousettus</taxon>
    </lineage>
</organism>
<protein>
    <submittedName>
        <fullName evidence="2">Uncharacterized protein</fullName>
    </submittedName>
</protein>
<dbReference type="EMBL" id="JACASE010000005">
    <property type="protein sequence ID" value="KAF6465903.1"/>
    <property type="molecule type" value="Genomic_DNA"/>
</dbReference>
<feature type="compositionally biased region" description="Basic and acidic residues" evidence="1">
    <location>
        <begin position="18"/>
        <end position="27"/>
    </location>
</feature>
<accession>A0A7J8H0S3</accession>